<feature type="region of interest" description="Disordered" evidence="1">
    <location>
        <begin position="1"/>
        <end position="31"/>
    </location>
</feature>
<proteinExistence type="predicted"/>
<evidence type="ECO:0000313" key="3">
    <source>
        <dbReference type="Proteomes" id="UP000326396"/>
    </source>
</evidence>
<dbReference type="AlphaFoldDB" id="A0A5N6LSX3"/>
<dbReference type="Proteomes" id="UP000326396">
    <property type="component" value="Linkage Group LG8"/>
</dbReference>
<comment type="caution">
    <text evidence="2">The sequence shown here is derived from an EMBL/GenBank/DDBJ whole genome shotgun (WGS) entry which is preliminary data.</text>
</comment>
<name>A0A5N6LSX3_9ASTR</name>
<dbReference type="EMBL" id="SZYD01000018">
    <property type="protein sequence ID" value="KAD2804375.1"/>
    <property type="molecule type" value="Genomic_DNA"/>
</dbReference>
<sequence length="103" mass="11801">MVRENEENREIVSIENNEELENPKGYNPNDNSRKMMQAICYDFSGSGKRGAVGENHQQLKKTWRFLEEQLEFEALEAHGARIAVQEPKKNYNGALFEINASGL</sequence>
<keyword evidence="3" id="KW-1185">Reference proteome</keyword>
<accession>A0A5N6LSX3</accession>
<gene>
    <name evidence="2" type="ORF">E3N88_37752</name>
</gene>
<reference evidence="2 3" key="1">
    <citation type="submission" date="2019-05" db="EMBL/GenBank/DDBJ databases">
        <title>Mikania micrantha, genome provides insights into the molecular mechanism of rapid growth.</title>
        <authorList>
            <person name="Liu B."/>
        </authorList>
    </citation>
    <scope>NUCLEOTIDE SEQUENCE [LARGE SCALE GENOMIC DNA]</scope>
    <source>
        <strain evidence="2">NLD-2019</strain>
        <tissue evidence="2">Leaf</tissue>
    </source>
</reference>
<evidence type="ECO:0000256" key="1">
    <source>
        <dbReference type="SAM" id="MobiDB-lite"/>
    </source>
</evidence>
<protein>
    <submittedName>
        <fullName evidence="2">Uncharacterized protein</fullName>
    </submittedName>
</protein>
<evidence type="ECO:0000313" key="2">
    <source>
        <dbReference type="EMBL" id="KAD2804375.1"/>
    </source>
</evidence>
<organism evidence="2 3">
    <name type="scientific">Mikania micrantha</name>
    <name type="common">bitter vine</name>
    <dbReference type="NCBI Taxonomy" id="192012"/>
    <lineage>
        <taxon>Eukaryota</taxon>
        <taxon>Viridiplantae</taxon>
        <taxon>Streptophyta</taxon>
        <taxon>Embryophyta</taxon>
        <taxon>Tracheophyta</taxon>
        <taxon>Spermatophyta</taxon>
        <taxon>Magnoliopsida</taxon>
        <taxon>eudicotyledons</taxon>
        <taxon>Gunneridae</taxon>
        <taxon>Pentapetalae</taxon>
        <taxon>asterids</taxon>
        <taxon>campanulids</taxon>
        <taxon>Asterales</taxon>
        <taxon>Asteraceae</taxon>
        <taxon>Asteroideae</taxon>
        <taxon>Heliantheae alliance</taxon>
        <taxon>Eupatorieae</taxon>
        <taxon>Mikania</taxon>
    </lineage>
</organism>
<feature type="compositionally biased region" description="Basic and acidic residues" evidence="1">
    <location>
        <begin position="1"/>
        <end position="12"/>
    </location>
</feature>